<sequence length="522" mass="57437">NKDTFRGNRETLLHTLHTMATSIEGLLSELSGLDEPLEELRNLKTAVLAIPLNILGETVNGLRLEVIFSLLNTNDREQIELCGAILSRILQALDPVILAQNLKTELQCGLNHPDDLVKILAMTQIGRIVEHPEAVTEILNSQELVKQIINCIGGEKISVAKEAIKALSKMAQTKAGLDALFMGNLLKYLKDVMAISDVVRYRVYELVVEISSVSPVSLGYCANSSFISQLIGELTGDDILVRATAIEMVTTLAQSQHGRQYLAQQGIVDKISNMITGAESDPFSGFYLPGLVKFFGNLAIMDSPQQICECYPAFLKKVFEMAVGQDPTMIGVALDTLGILGSNIEGKQVLQKTGEKFQDVLKRMSNVARNATTELRVRSLEAVALLLTLPAEQQTEDLLGLTESWFNSLSSQPMEMLKSISTQPFPELHCSALKIFTGMASQPWGQKKMIDTPGFVEFIVDRSTGPDKESKDAKYELVKALVDSKTTAEIFGNQHYLRLRTYMREGPYYVTAVSSVTVEGAE</sequence>
<evidence type="ECO:0000313" key="8">
    <source>
        <dbReference type="Proteomes" id="UP000018468"/>
    </source>
</evidence>
<keyword evidence="8" id="KW-1185">Reference proteome</keyword>
<dbReference type="GeneTree" id="ENSGT00390000013040"/>
<evidence type="ECO:0000313" key="7">
    <source>
        <dbReference type="Ensembl" id="ENSLOCP00000003815.1"/>
    </source>
</evidence>
<keyword evidence="3" id="KW-0007">Acetylation</keyword>
<dbReference type="InterPro" id="IPR016024">
    <property type="entry name" value="ARM-type_fold"/>
</dbReference>
<evidence type="ECO:0000256" key="5">
    <source>
        <dbReference type="ARBA" id="ARBA00055861"/>
    </source>
</evidence>
<dbReference type="FunCoup" id="W5M607">
    <property type="interactions" value="1486"/>
</dbReference>
<dbReference type="PANTHER" id="PTHR13554:SF10">
    <property type="entry name" value="26S PROTEASOME NON-ATPASE REGULATORY SUBUNIT 5"/>
    <property type="match status" value="1"/>
</dbReference>
<dbReference type="Proteomes" id="UP000018468">
    <property type="component" value="Linkage group LG21"/>
</dbReference>
<comment type="function">
    <text evidence="5">Acts as a chaperone during the assembly of the 26S proteasome, specifically of the base subcomplex of the PA700/19S regulatory complex (RC). In the initial step of the base subcomplex assembly is part of an intermediate PSMD5:PSMC2:PSMC1:PSMD2 module which probably assembles with a PSMD10:PSMC4:PSMC5:PAAF1 module followed by dissociation of PSMD5.</text>
</comment>
<dbReference type="AlphaFoldDB" id="W5M607"/>
<protein>
    <recommendedName>
        <fullName evidence="2">26S proteasome non-ATPase regulatory subunit 5</fullName>
    </recommendedName>
</protein>
<comment type="subunit">
    <text evidence="6">Interacts with PSMC1, PSMC2, PSMD1 and PSMD6. Part of transient complex containing PSMD5, PSMC2, PSMC1 and PSMD2 formed during the assembly of the 26S proteasome.</text>
</comment>
<dbReference type="InterPro" id="IPR011989">
    <property type="entry name" value="ARM-like"/>
</dbReference>
<accession>W5M607</accession>
<dbReference type="FunFam" id="1.25.10.10:FF:000208">
    <property type="entry name" value="26S proteasome non-ATPase regulatory subunit 5"/>
    <property type="match status" value="1"/>
</dbReference>
<proteinExistence type="inferred from homology"/>
<reference evidence="7" key="3">
    <citation type="submission" date="2025-09" db="UniProtKB">
        <authorList>
            <consortium name="Ensembl"/>
        </authorList>
    </citation>
    <scope>IDENTIFICATION</scope>
</reference>
<dbReference type="Pfam" id="PF10508">
    <property type="entry name" value="Proteasom_PSMB"/>
    <property type="match status" value="1"/>
</dbReference>
<reference evidence="8" key="1">
    <citation type="submission" date="2011-12" db="EMBL/GenBank/DDBJ databases">
        <title>The Draft Genome of Lepisosteus oculatus.</title>
        <authorList>
            <consortium name="The Broad Institute Genome Assembly &amp; Analysis Group"/>
            <consortium name="Computational R&amp;D Group"/>
            <consortium name="and Sequencing Platform"/>
            <person name="Di Palma F."/>
            <person name="Alfoldi J."/>
            <person name="Johnson J."/>
            <person name="Berlin A."/>
            <person name="Gnerre S."/>
            <person name="Jaffe D."/>
            <person name="MacCallum I."/>
            <person name="Young S."/>
            <person name="Walker B.J."/>
            <person name="Lander E.S."/>
            <person name="Lindblad-Toh K."/>
        </authorList>
    </citation>
    <scope>NUCLEOTIDE SEQUENCE [LARGE SCALE GENOMIC DNA]</scope>
</reference>
<dbReference type="InParanoid" id="W5M607"/>
<dbReference type="Bgee" id="ENSLOCG00000003231">
    <property type="expression patterns" value="Expressed in bone element and 13 other cell types or tissues"/>
</dbReference>
<dbReference type="EMBL" id="AHAT01021467">
    <property type="status" value="NOT_ANNOTATED_CDS"/>
    <property type="molecule type" value="Genomic_DNA"/>
</dbReference>
<reference evidence="7" key="2">
    <citation type="submission" date="2025-08" db="UniProtKB">
        <authorList>
            <consortium name="Ensembl"/>
        </authorList>
    </citation>
    <scope>IDENTIFICATION</scope>
</reference>
<dbReference type="STRING" id="7918.ENSLOCP00000003815"/>
<evidence type="ECO:0000256" key="3">
    <source>
        <dbReference type="ARBA" id="ARBA00022990"/>
    </source>
</evidence>
<dbReference type="GO" id="GO:0043248">
    <property type="term" value="P:proteasome assembly"/>
    <property type="evidence" value="ECO:0007669"/>
    <property type="project" value="InterPro"/>
</dbReference>
<dbReference type="EMBL" id="AHAT01021468">
    <property type="status" value="NOT_ANNOTATED_CDS"/>
    <property type="molecule type" value="Genomic_DNA"/>
</dbReference>
<name>W5M607_LEPOC</name>
<dbReference type="Ensembl" id="ENSLOCT00000003822.1">
    <property type="protein sequence ID" value="ENSLOCP00000003815.1"/>
    <property type="gene ID" value="ENSLOCG00000003231.1"/>
</dbReference>
<dbReference type="PANTHER" id="PTHR13554">
    <property type="entry name" value="26S PROTEASOME NON-ATPASE REGULATORY SUBUNIT 5-RELATED"/>
    <property type="match status" value="1"/>
</dbReference>
<dbReference type="OMA" id="WGQEYIS"/>
<evidence type="ECO:0000256" key="1">
    <source>
        <dbReference type="ARBA" id="ARBA00006823"/>
    </source>
</evidence>
<dbReference type="Gene3D" id="1.25.10.10">
    <property type="entry name" value="Leucine-rich Repeat Variant"/>
    <property type="match status" value="2"/>
</dbReference>
<evidence type="ECO:0000256" key="2">
    <source>
        <dbReference type="ARBA" id="ARBA00014933"/>
    </source>
</evidence>
<dbReference type="SUPFAM" id="SSF48371">
    <property type="entry name" value="ARM repeat"/>
    <property type="match status" value="1"/>
</dbReference>
<evidence type="ECO:0000256" key="4">
    <source>
        <dbReference type="ARBA" id="ARBA00023186"/>
    </source>
</evidence>
<evidence type="ECO:0000256" key="6">
    <source>
        <dbReference type="ARBA" id="ARBA00064552"/>
    </source>
</evidence>
<keyword evidence="4" id="KW-0143">Chaperone</keyword>
<organism evidence="7 8">
    <name type="scientific">Lepisosteus oculatus</name>
    <name type="common">Spotted gar</name>
    <dbReference type="NCBI Taxonomy" id="7918"/>
    <lineage>
        <taxon>Eukaryota</taxon>
        <taxon>Metazoa</taxon>
        <taxon>Chordata</taxon>
        <taxon>Craniata</taxon>
        <taxon>Vertebrata</taxon>
        <taxon>Euteleostomi</taxon>
        <taxon>Actinopterygii</taxon>
        <taxon>Neopterygii</taxon>
        <taxon>Holostei</taxon>
        <taxon>Semionotiformes</taxon>
        <taxon>Lepisosteidae</taxon>
        <taxon>Lepisosteus</taxon>
    </lineage>
</organism>
<dbReference type="eggNOG" id="KOG4413">
    <property type="taxonomic scope" value="Eukaryota"/>
</dbReference>
<comment type="similarity">
    <text evidence="1">Belongs to the proteasome subunit S5B/HSM3 family.</text>
</comment>
<dbReference type="InterPro" id="IPR019538">
    <property type="entry name" value="PSMD5"/>
</dbReference>